<dbReference type="AlphaFoldDB" id="A0A543DZK5"/>
<evidence type="ECO:0000313" key="3">
    <source>
        <dbReference type="Proteomes" id="UP000315677"/>
    </source>
</evidence>
<organism evidence="2 3">
    <name type="scientific">Pseudonocardia kunmingensis</name>
    <dbReference type="NCBI Taxonomy" id="630975"/>
    <lineage>
        <taxon>Bacteria</taxon>
        <taxon>Bacillati</taxon>
        <taxon>Actinomycetota</taxon>
        <taxon>Actinomycetes</taxon>
        <taxon>Pseudonocardiales</taxon>
        <taxon>Pseudonocardiaceae</taxon>
        <taxon>Pseudonocardia</taxon>
    </lineage>
</organism>
<keyword evidence="1" id="KW-0812">Transmembrane</keyword>
<protein>
    <submittedName>
        <fullName evidence="2">DUF2975 family protein</fullName>
    </submittedName>
</protein>
<dbReference type="RefSeq" id="WP_170231223.1">
    <property type="nucleotide sequence ID" value="NZ_VFPA01000001.1"/>
</dbReference>
<accession>A0A543DZK5</accession>
<keyword evidence="1" id="KW-1133">Transmembrane helix</keyword>
<keyword evidence="3" id="KW-1185">Reference proteome</keyword>
<keyword evidence="1" id="KW-0472">Membrane</keyword>
<sequence length="155" mass="15980">MSQLVILVLRGLLVLIALGAVGLQVVLAVVIATQLAAPDTVILAVAYSAFGIAAVACVEVLLAALWVLLSMVRRDAIFDERAFRWVDVISVAGLVAAVLVAGLCAHAGEVDDAPGLVLIGGGIGLSGVAFALLMVVMRGLLRSATVLRRELDEVV</sequence>
<dbReference type="InterPro" id="IPR021354">
    <property type="entry name" value="DUF2975"/>
</dbReference>
<reference evidence="2 3" key="1">
    <citation type="submission" date="2019-06" db="EMBL/GenBank/DDBJ databases">
        <title>Sequencing the genomes of 1000 actinobacteria strains.</title>
        <authorList>
            <person name="Klenk H.-P."/>
        </authorList>
    </citation>
    <scope>NUCLEOTIDE SEQUENCE [LARGE SCALE GENOMIC DNA]</scope>
    <source>
        <strain evidence="2 3">DSM 45301</strain>
    </source>
</reference>
<evidence type="ECO:0000313" key="2">
    <source>
        <dbReference type="EMBL" id="TQM14770.1"/>
    </source>
</evidence>
<evidence type="ECO:0000256" key="1">
    <source>
        <dbReference type="SAM" id="Phobius"/>
    </source>
</evidence>
<feature type="transmembrane region" description="Helical" evidence="1">
    <location>
        <begin position="82"/>
        <end position="103"/>
    </location>
</feature>
<feature type="transmembrane region" description="Helical" evidence="1">
    <location>
        <begin position="44"/>
        <end position="70"/>
    </location>
</feature>
<gene>
    <name evidence="2" type="ORF">FB558_1545</name>
</gene>
<feature type="transmembrane region" description="Helical" evidence="1">
    <location>
        <begin position="115"/>
        <end position="141"/>
    </location>
</feature>
<dbReference type="Proteomes" id="UP000315677">
    <property type="component" value="Unassembled WGS sequence"/>
</dbReference>
<name>A0A543DZK5_9PSEU</name>
<proteinExistence type="predicted"/>
<dbReference type="EMBL" id="VFPA01000001">
    <property type="protein sequence ID" value="TQM14770.1"/>
    <property type="molecule type" value="Genomic_DNA"/>
</dbReference>
<comment type="caution">
    <text evidence="2">The sequence shown here is derived from an EMBL/GenBank/DDBJ whole genome shotgun (WGS) entry which is preliminary data.</text>
</comment>
<dbReference type="Pfam" id="PF11188">
    <property type="entry name" value="DUF2975"/>
    <property type="match status" value="1"/>
</dbReference>